<dbReference type="InterPro" id="IPR002656">
    <property type="entry name" value="Acyl_transf_3_dom"/>
</dbReference>
<feature type="transmembrane region" description="Helical" evidence="1">
    <location>
        <begin position="176"/>
        <end position="193"/>
    </location>
</feature>
<comment type="caution">
    <text evidence="3">The sequence shown here is derived from an EMBL/GenBank/DDBJ whole genome shotgun (WGS) entry which is preliminary data.</text>
</comment>
<dbReference type="Proteomes" id="UP000651668">
    <property type="component" value="Unassembled WGS sequence"/>
</dbReference>
<dbReference type="AlphaFoldDB" id="A0A916UBT6"/>
<accession>A0A916UBT6</accession>
<feature type="transmembrane region" description="Helical" evidence="1">
    <location>
        <begin position="120"/>
        <end position="139"/>
    </location>
</feature>
<dbReference type="Pfam" id="PF01757">
    <property type="entry name" value="Acyl_transf_3"/>
    <property type="match status" value="1"/>
</dbReference>
<gene>
    <name evidence="3" type="ORF">GCM10011387_20020</name>
</gene>
<reference evidence="3" key="2">
    <citation type="submission" date="2020-09" db="EMBL/GenBank/DDBJ databases">
        <authorList>
            <person name="Sun Q."/>
            <person name="Zhou Y."/>
        </authorList>
    </citation>
    <scope>NUCLEOTIDE SEQUENCE</scope>
    <source>
        <strain evidence="3">CGMCC 1.15343</strain>
    </source>
</reference>
<feature type="transmembrane region" description="Helical" evidence="1">
    <location>
        <begin position="22"/>
        <end position="41"/>
    </location>
</feature>
<keyword evidence="3" id="KW-0808">Transferase</keyword>
<evidence type="ECO:0000313" key="4">
    <source>
        <dbReference type="Proteomes" id="UP000651668"/>
    </source>
</evidence>
<dbReference type="PANTHER" id="PTHR23028:SF134">
    <property type="entry name" value="PUTATIVE (AFU_ORTHOLOGUE AFUA_4G08520)-RELATED"/>
    <property type="match status" value="1"/>
</dbReference>
<evidence type="ECO:0000256" key="1">
    <source>
        <dbReference type="SAM" id="Phobius"/>
    </source>
</evidence>
<feature type="transmembrane region" description="Helical" evidence="1">
    <location>
        <begin position="213"/>
        <end position="230"/>
    </location>
</feature>
<dbReference type="EMBL" id="BMIL01000006">
    <property type="protein sequence ID" value="GGC66600.1"/>
    <property type="molecule type" value="Genomic_DNA"/>
</dbReference>
<feature type="transmembrane region" description="Helical" evidence="1">
    <location>
        <begin position="48"/>
        <end position="71"/>
    </location>
</feature>
<proteinExistence type="predicted"/>
<sequence>MTTETISTTKLQSKHHFSTLDGLRGVAAIAIVVFHFMEIAYSDFTKNFIAHGFLAVDFFFCLSGFVMAYAYDDRLQGMGLMAFFKARIIRLHPLVVLGGVLGLLAYLFDPFGVEPGIKHAGKILTLFFTAIFLIPYPVMEERFFNLFGLNAPSWSLFWEYVANIVYALVLIRLRRNVILVLCLFAAAWLMYVAQHSGSLLGGWNGDNFWEGAARISYSFLAGMLIFRFNLIIRSGLGFAGMTALLLLAFLVPFAWGWKAELVIVLLYFPLLIALGAGTTTSAALKKLCSFSADISYPLYMTHYPVMWMFLYYFTTYKPDVTTVTAIIIGGVVVLVLFAYLVMRFYDLPVRRYLSKRFRN</sequence>
<name>A0A916UBT6_9SPHI</name>
<dbReference type="PANTHER" id="PTHR23028">
    <property type="entry name" value="ACETYLTRANSFERASE"/>
    <property type="match status" value="1"/>
</dbReference>
<reference evidence="3" key="1">
    <citation type="journal article" date="2014" name="Int. J. Syst. Evol. Microbiol.">
        <title>Complete genome sequence of Corynebacterium casei LMG S-19264T (=DSM 44701T), isolated from a smear-ripened cheese.</title>
        <authorList>
            <consortium name="US DOE Joint Genome Institute (JGI-PGF)"/>
            <person name="Walter F."/>
            <person name="Albersmeier A."/>
            <person name="Kalinowski J."/>
            <person name="Ruckert C."/>
        </authorList>
    </citation>
    <scope>NUCLEOTIDE SEQUENCE</scope>
    <source>
        <strain evidence="3">CGMCC 1.15343</strain>
    </source>
</reference>
<evidence type="ECO:0000313" key="3">
    <source>
        <dbReference type="EMBL" id="GGC66600.1"/>
    </source>
</evidence>
<keyword evidence="4" id="KW-1185">Reference proteome</keyword>
<keyword evidence="1" id="KW-0472">Membrane</keyword>
<keyword evidence="1" id="KW-0812">Transmembrane</keyword>
<feature type="transmembrane region" description="Helical" evidence="1">
    <location>
        <begin position="237"/>
        <end position="255"/>
    </location>
</feature>
<feature type="transmembrane region" description="Helical" evidence="1">
    <location>
        <begin position="296"/>
        <end position="314"/>
    </location>
</feature>
<organism evidence="3 4">
    <name type="scientific">Pedobacter quisquiliarum</name>
    <dbReference type="NCBI Taxonomy" id="1834438"/>
    <lineage>
        <taxon>Bacteria</taxon>
        <taxon>Pseudomonadati</taxon>
        <taxon>Bacteroidota</taxon>
        <taxon>Sphingobacteriia</taxon>
        <taxon>Sphingobacteriales</taxon>
        <taxon>Sphingobacteriaceae</taxon>
        <taxon>Pedobacter</taxon>
    </lineage>
</organism>
<protein>
    <submittedName>
        <fullName evidence="3">Acyltransferase</fullName>
    </submittedName>
</protein>
<feature type="transmembrane region" description="Helical" evidence="1">
    <location>
        <begin position="91"/>
        <end position="108"/>
    </location>
</feature>
<evidence type="ECO:0000259" key="2">
    <source>
        <dbReference type="Pfam" id="PF01757"/>
    </source>
</evidence>
<feature type="domain" description="Acyltransferase 3" evidence="2">
    <location>
        <begin position="20"/>
        <end position="339"/>
    </location>
</feature>
<feature type="transmembrane region" description="Helical" evidence="1">
    <location>
        <begin position="151"/>
        <end position="169"/>
    </location>
</feature>
<keyword evidence="1" id="KW-1133">Transmembrane helix</keyword>
<dbReference type="InterPro" id="IPR050879">
    <property type="entry name" value="Acyltransferase_3"/>
</dbReference>
<dbReference type="RefSeq" id="WP_188626759.1">
    <property type="nucleotide sequence ID" value="NZ_BMIL01000006.1"/>
</dbReference>
<feature type="transmembrane region" description="Helical" evidence="1">
    <location>
        <begin position="261"/>
        <end position="284"/>
    </location>
</feature>
<feature type="transmembrane region" description="Helical" evidence="1">
    <location>
        <begin position="320"/>
        <end position="342"/>
    </location>
</feature>
<keyword evidence="3" id="KW-0012">Acyltransferase</keyword>
<dbReference type="GO" id="GO:0016747">
    <property type="term" value="F:acyltransferase activity, transferring groups other than amino-acyl groups"/>
    <property type="evidence" value="ECO:0007669"/>
    <property type="project" value="InterPro"/>
</dbReference>